<dbReference type="GO" id="GO:0008250">
    <property type="term" value="C:oligosaccharyltransferase complex"/>
    <property type="evidence" value="ECO:0007669"/>
    <property type="project" value="TreeGrafter"/>
</dbReference>
<comment type="subcellular location">
    <subcellularLocation>
        <location evidence="2">Endoplasmic reticulum membrane</location>
        <topology evidence="2">Multi-pass membrane protein</topology>
    </subcellularLocation>
</comment>
<evidence type="ECO:0000256" key="9">
    <source>
        <dbReference type="SAM" id="Phobius"/>
    </source>
</evidence>
<accession>A0AAW1P557</accession>
<keyword evidence="5" id="KW-0732">Signal</keyword>
<evidence type="ECO:0000256" key="8">
    <source>
        <dbReference type="ARBA" id="ARBA00023136"/>
    </source>
</evidence>
<organism evidence="10 11">
    <name type="scientific">Symbiochloris irregularis</name>
    <dbReference type="NCBI Taxonomy" id="706552"/>
    <lineage>
        <taxon>Eukaryota</taxon>
        <taxon>Viridiplantae</taxon>
        <taxon>Chlorophyta</taxon>
        <taxon>core chlorophytes</taxon>
        <taxon>Trebouxiophyceae</taxon>
        <taxon>Trebouxiales</taxon>
        <taxon>Trebouxiaceae</taxon>
        <taxon>Symbiochloris</taxon>
    </lineage>
</organism>
<comment type="caution">
    <text evidence="10">The sequence shown here is derived from an EMBL/GenBank/DDBJ whole genome shotgun (WGS) entry which is preliminary data.</text>
</comment>
<evidence type="ECO:0000256" key="3">
    <source>
        <dbReference type="ARBA" id="ARBA00009561"/>
    </source>
</evidence>
<feature type="transmembrane region" description="Helical" evidence="9">
    <location>
        <begin position="253"/>
        <end position="273"/>
    </location>
</feature>
<comment type="function">
    <text evidence="1">Subunit of the oligosaccharyl transferase (OST) complex that catalyzes the initial transfer of a defined glycan (Glc(3)Man(9)GlcNAc(2) in eukaryotes) from the lipid carrier dolichol-pyrophosphate to an asparagine residue within an Asn-X-Ser/Thr consensus motif in nascent polypeptide chains, the first step in protein N-glycosylation. N-glycosylation occurs cotranslationally and the complex associates with the Sec61 complex at the channel-forming translocon complex that mediates protein translocation across the endoplasmic reticulum (ER). All subunits are required for a maximal enzyme activity.</text>
</comment>
<feature type="transmembrane region" description="Helical" evidence="9">
    <location>
        <begin position="201"/>
        <end position="223"/>
    </location>
</feature>
<evidence type="ECO:0000256" key="2">
    <source>
        <dbReference type="ARBA" id="ARBA00004477"/>
    </source>
</evidence>
<dbReference type="PANTHER" id="PTHR12692">
    <property type="entry name" value="DOLICHYL-DIPHOSPHOOLIGOSACCHARIDE--PROTEIN GLYCOSYLTRANSFERASE-RELATED"/>
    <property type="match status" value="1"/>
</dbReference>
<evidence type="ECO:0000256" key="5">
    <source>
        <dbReference type="ARBA" id="ARBA00022729"/>
    </source>
</evidence>
<dbReference type="Pfam" id="PF04756">
    <property type="entry name" value="OST3_OST6"/>
    <property type="match status" value="1"/>
</dbReference>
<evidence type="ECO:0000256" key="4">
    <source>
        <dbReference type="ARBA" id="ARBA00022692"/>
    </source>
</evidence>
<keyword evidence="7 9" id="KW-1133">Transmembrane helix</keyword>
<evidence type="ECO:0000256" key="6">
    <source>
        <dbReference type="ARBA" id="ARBA00022824"/>
    </source>
</evidence>
<evidence type="ECO:0000313" key="10">
    <source>
        <dbReference type="EMBL" id="KAK9803487.1"/>
    </source>
</evidence>
<comment type="similarity">
    <text evidence="3">Belongs to the OST3/OST6 family.</text>
</comment>
<evidence type="ECO:0000313" key="11">
    <source>
        <dbReference type="Proteomes" id="UP001465755"/>
    </source>
</evidence>
<feature type="transmembrane region" description="Helical" evidence="9">
    <location>
        <begin position="285"/>
        <end position="305"/>
    </location>
</feature>
<dbReference type="GO" id="GO:0018279">
    <property type="term" value="P:protein N-linked glycosylation via asparagine"/>
    <property type="evidence" value="ECO:0007669"/>
    <property type="project" value="TreeGrafter"/>
</dbReference>
<gene>
    <name evidence="10" type="ORF">WJX73_007543</name>
</gene>
<keyword evidence="4 9" id="KW-0812">Transmembrane</keyword>
<dbReference type="Proteomes" id="UP001465755">
    <property type="component" value="Unassembled WGS sequence"/>
</dbReference>
<dbReference type="Gene3D" id="3.40.30.10">
    <property type="entry name" value="Glutaredoxin"/>
    <property type="match status" value="1"/>
</dbReference>
<dbReference type="InterPro" id="IPR021149">
    <property type="entry name" value="OligosaccharylTrfase_OST3/OST6"/>
</dbReference>
<protein>
    <submittedName>
        <fullName evidence="10">Uncharacterized protein</fullName>
    </submittedName>
</protein>
<dbReference type="AlphaFoldDB" id="A0AAW1P557"/>
<feature type="transmembrane region" description="Helical" evidence="9">
    <location>
        <begin position="172"/>
        <end position="189"/>
    </location>
</feature>
<sequence>MQQQVAELMQLQAKSSDGVVELDATSFDRLVVGKKRPYSLIIFLAADHLQDKPALRLRELRDEFGHLAKAFRKNHANTTATGKLFFALVEYRRSGQLFHRLGVTSLPYIFRLASSFQIEADGTLKLRSEDAMKHSDYSAYPWTAEDMASFVQEKTGVIIGSIEKPSIFKSRIFPVVALAATAGLAYIAYNLYYAEFMKNTALWTFGTVAVFWFAVSGGMHNIIRGVPMYYVEQGGGRVQLFLPQGQGQLGAEGFIMGSLVTIFALSLATLSYLAPRVSNPTYRRAICYTALFLGGAAFFQVLRGYRWKTGYRWRTWF</sequence>
<dbReference type="EMBL" id="JALJOQ010000059">
    <property type="protein sequence ID" value="KAK9803487.1"/>
    <property type="molecule type" value="Genomic_DNA"/>
</dbReference>
<evidence type="ECO:0000256" key="7">
    <source>
        <dbReference type="ARBA" id="ARBA00022989"/>
    </source>
</evidence>
<evidence type="ECO:0000256" key="1">
    <source>
        <dbReference type="ARBA" id="ARBA00002791"/>
    </source>
</evidence>
<keyword evidence="11" id="KW-1185">Reference proteome</keyword>
<keyword evidence="8 9" id="KW-0472">Membrane</keyword>
<dbReference type="PANTHER" id="PTHR12692:SF0">
    <property type="entry name" value="GH11935P"/>
    <property type="match status" value="1"/>
</dbReference>
<reference evidence="10 11" key="1">
    <citation type="journal article" date="2024" name="Nat. Commun.">
        <title>Phylogenomics reveals the evolutionary origins of lichenization in chlorophyte algae.</title>
        <authorList>
            <person name="Puginier C."/>
            <person name="Libourel C."/>
            <person name="Otte J."/>
            <person name="Skaloud P."/>
            <person name="Haon M."/>
            <person name="Grisel S."/>
            <person name="Petersen M."/>
            <person name="Berrin J.G."/>
            <person name="Delaux P.M."/>
            <person name="Dal Grande F."/>
            <person name="Keller J."/>
        </authorList>
    </citation>
    <scope>NUCLEOTIDE SEQUENCE [LARGE SCALE GENOMIC DNA]</scope>
    <source>
        <strain evidence="10 11">SAG 2036</strain>
    </source>
</reference>
<proteinExistence type="inferred from homology"/>
<name>A0AAW1P557_9CHLO</name>
<keyword evidence="6" id="KW-0256">Endoplasmic reticulum</keyword>